<keyword evidence="3" id="KW-1185">Reference proteome</keyword>
<dbReference type="AlphaFoldDB" id="A0AAN8WZV1"/>
<protein>
    <submittedName>
        <fullName evidence="2">Uncharacterized protein</fullName>
    </submittedName>
</protein>
<organism evidence="2 3">
    <name type="scientific">Halocaridina rubra</name>
    <name type="common">Hawaiian red shrimp</name>
    <dbReference type="NCBI Taxonomy" id="373956"/>
    <lineage>
        <taxon>Eukaryota</taxon>
        <taxon>Metazoa</taxon>
        <taxon>Ecdysozoa</taxon>
        <taxon>Arthropoda</taxon>
        <taxon>Crustacea</taxon>
        <taxon>Multicrustacea</taxon>
        <taxon>Malacostraca</taxon>
        <taxon>Eumalacostraca</taxon>
        <taxon>Eucarida</taxon>
        <taxon>Decapoda</taxon>
        <taxon>Pleocyemata</taxon>
        <taxon>Caridea</taxon>
        <taxon>Atyoidea</taxon>
        <taxon>Atyidae</taxon>
        <taxon>Halocaridina</taxon>
    </lineage>
</organism>
<evidence type="ECO:0000256" key="1">
    <source>
        <dbReference type="SAM" id="MobiDB-lite"/>
    </source>
</evidence>
<evidence type="ECO:0000313" key="3">
    <source>
        <dbReference type="Proteomes" id="UP001381693"/>
    </source>
</evidence>
<accession>A0AAN8WZV1</accession>
<dbReference type="Proteomes" id="UP001381693">
    <property type="component" value="Unassembled WGS sequence"/>
</dbReference>
<proteinExistence type="predicted"/>
<dbReference type="EMBL" id="JAXCGZ010010899">
    <property type="protein sequence ID" value="KAK7075390.1"/>
    <property type="molecule type" value="Genomic_DNA"/>
</dbReference>
<evidence type="ECO:0000313" key="2">
    <source>
        <dbReference type="EMBL" id="KAK7075390.1"/>
    </source>
</evidence>
<sequence length="147" mass="16328">MMMFSTSRKGRGRRVKKREREGGRGAGGGHEVAPYASTLSVISQRSQLIWYSLSKYLPKEILFKLERHLESILSWWMGDNVDRMAHGCPLPYPQPIPPIQDVIPATAATTTAATLSFSSLQQLYAHLHNTLQQLVGTPIHSLSSGNL</sequence>
<feature type="compositionally biased region" description="Basic residues" evidence="1">
    <location>
        <begin position="8"/>
        <end position="17"/>
    </location>
</feature>
<gene>
    <name evidence="2" type="ORF">SK128_021804</name>
</gene>
<comment type="caution">
    <text evidence="2">The sequence shown here is derived from an EMBL/GenBank/DDBJ whole genome shotgun (WGS) entry which is preliminary data.</text>
</comment>
<feature type="region of interest" description="Disordered" evidence="1">
    <location>
        <begin position="1"/>
        <end position="30"/>
    </location>
</feature>
<feature type="non-terminal residue" evidence="2">
    <location>
        <position position="147"/>
    </location>
</feature>
<name>A0AAN8WZV1_HALRR</name>
<reference evidence="2 3" key="1">
    <citation type="submission" date="2023-11" db="EMBL/GenBank/DDBJ databases">
        <title>Halocaridina rubra genome assembly.</title>
        <authorList>
            <person name="Smith C."/>
        </authorList>
    </citation>
    <scope>NUCLEOTIDE SEQUENCE [LARGE SCALE GENOMIC DNA]</scope>
    <source>
        <strain evidence="2">EP-1</strain>
        <tissue evidence="2">Whole</tissue>
    </source>
</reference>